<sequence length="124" mass="13556">VLLKHIQFVAFWRPGSLISFFESGQSARGMNCLTRARNAPIGCFRCSLVTCQKTFGGWAGTREGIWTGDVVPLRRLDSHLPARWTEALVSVDSKQAANKLGEAIFGAVVLQTLQCRGGFALRSS</sequence>
<organism evidence="1">
    <name type="scientific">Phytophthora nicotianae</name>
    <name type="common">Potato buckeye rot agent</name>
    <name type="synonym">Phytophthora parasitica</name>
    <dbReference type="NCBI Taxonomy" id="4792"/>
    <lineage>
        <taxon>Eukaryota</taxon>
        <taxon>Sar</taxon>
        <taxon>Stramenopiles</taxon>
        <taxon>Oomycota</taxon>
        <taxon>Peronosporomycetes</taxon>
        <taxon>Peronosporales</taxon>
        <taxon>Peronosporaceae</taxon>
        <taxon>Phytophthora</taxon>
    </lineage>
</organism>
<accession>W2G6Y5</accession>
<name>W2G6Y5_PHYNI</name>
<dbReference type="Proteomes" id="UP000053236">
    <property type="component" value="Unassembled WGS sequence"/>
</dbReference>
<dbReference type="AlphaFoldDB" id="W2G6Y5"/>
<evidence type="ECO:0000313" key="1">
    <source>
        <dbReference type="EMBL" id="ETK78808.1"/>
    </source>
</evidence>
<proteinExistence type="predicted"/>
<dbReference type="EMBL" id="KI688133">
    <property type="protein sequence ID" value="ETK78808.1"/>
    <property type="molecule type" value="Genomic_DNA"/>
</dbReference>
<gene>
    <name evidence="1" type="ORF">L915_15267</name>
</gene>
<protein>
    <submittedName>
        <fullName evidence="1">Uncharacterized protein</fullName>
    </submittedName>
</protein>
<reference evidence="1" key="1">
    <citation type="submission" date="2013-11" db="EMBL/GenBank/DDBJ databases">
        <title>The Genome Sequence of Phytophthora parasitica CJ02B3.</title>
        <authorList>
            <consortium name="The Broad Institute Genomics Platform"/>
            <person name="Russ C."/>
            <person name="Tyler B."/>
            <person name="Panabieres F."/>
            <person name="Shan W."/>
            <person name="Tripathy S."/>
            <person name="Grunwald N."/>
            <person name="Machado M."/>
            <person name="Johnson C.S."/>
            <person name="Arredondo F."/>
            <person name="Hong C."/>
            <person name="Coffey M."/>
            <person name="Young S.K."/>
            <person name="Zeng Q."/>
            <person name="Gargeya S."/>
            <person name="Fitzgerald M."/>
            <person name="Abouelleil A."/>
            <person name="Alvarado L."/>
            <person name="Chapman S.B."/>
            <person name="Gainer-Dewar J."/>
            <person name="Goldberg J."/>
            <person name="Griggs A."/>
            <person name="Gujja S."/>
            <person name="Hansen M."/>
            <person name="Howarth C."/>
            <person name="Imamovic A."/>
            <person name="Ireland A."/>
            <person name="Larimer J."/>
            <person name="McCowan C."/>
            <person name="Murphy C."/>
            <person name="Pearson M."/>
            <person name="Poon T.W."/>
            <person name="Priest M."/>
            <person name="Roberts A."/>
            <person name="Saif S."/>
            <person name="Shea T."/>
            <person name="Sykes S."/>
            <person name="Wortman J."/>
            <person name="Nusbaum C."/>
            <person name="Birren B."/>
        </authorList>
    </citation>
    <scope>NUCLEOTIDE SEQUENCE [LARGE SCALE GENOMIC DNA]</scope>
    <source>
        <strain evidence="1">CJ02B3</strain>
    </source>
</reference>
<feature type="non-terminal residue" evidence="1">
    <location>
        <position position="1"/>
    </location>
</feature>